<proteinExistence type="predicted"/>
<name>A0A427XLP1_9TREE</name>
<dbReference type="EMBL" id="RSCE01000009">
    <property type="protein sequence ID" value="RSH79786.1"/>
    <property type="molecule type" value="Genomic_DNA"/>
</dbReference>
<gene>
    <name evidence="2" type="ORF">EHS24_009444</name>
</gene>
<evidence type="ECO:0000313" key="2">
    <source>
        <dbReference type="EMBL" id="RSH79786.1"/>
    </source>
</evidence>
<comment type="caution">
    <text evidence="2">The sequence shown here is derived from an EMBL/GenBank/DDBJ whole genome shotgun (WGS) entry which is preliminary data.</text>
</comment>
<organism evidence="2 3">
    <name type="scientific">Apiotrichum porosum</name>
    <dbReference type="NCBI Taxonomy" id="105984"/>
    <lineage>
        <taxon>Eukaryota</taxon>
        <taxon>Fungi</taxon>
        <taxon>Dikarya</taxon>
        <taxon>Basidiomycota</taxon>
        <taxon>Agaricomycotina</taxon>
        <taxon>Tremellomycetes</taxon>
        <taxon>Trichosporonales</taxon>
        <taxon>Trichosporonaceae</taxon>
        <taxon>Apiotrichum</taxon>
    </lineage>
</organism>
<protein>
    <submittedName>
        <fullName evidence="2">Uncharacterized protein</fullName>
    </submittedName>
</protein>
<evidence type="ECO:0000256" key="1">
    <source>
        <dbReference type="SAM" id="Phobius"/>
    </source>
</evidence>
<accession>A0A427XLP1</accession>
<feature type="transmembrane region" description="Helical" evidence="1">
    <location>
        <begin position="53"/>
        <end position="72"/>
    </location>
</feature>
<dbReference type="GeneID" id="39593987"/>
<dbReference type="Proteomes" id="UP000279236">
    <property type="component" value="Unassembled WGS sequence"/>
</dbReference>
<evidence type="ECO:0000313" key="3">
    <source>
        <dbReference type="Proteomes" id="UP000279236"/>
    </source>
</evidence>
<keyword evidence="1" id="KW-0472">Membrane</keyword>
<feature type="transmembrane region" description="Helical" evidence="1">
    <location>
        <begin position="117"/>
        <end position="142"/>
    </location>
</feature>
<keyword evidence="1" id="KW-1133">Transmembrane helix</keyword>
<keyword evidence="3" id="KW-1185">Reference proteome</keyword>
<feature type="transmembrane region" description="Helical" evidence="1">
    <location>
        <begin position="20"/>
        <end position="41"/>
    </location>
</feature>
<reference evidence="2 3" key="1">
    <citation type="submission" date="2018-11" db="EMBL/GenBank/DDBJ databases">
        <title>Genome sequence of Apiotrichum porosum DSM 27194.</title>
        <authorList>
            <person name="Aliyu H."/>
            <person name="Gorte O."/>
            <person name="Ochsenreither K."/>
        </authorList>
    </citation>
    <scope>NUCLEOTIDE SEQUENCE [LARGE SCALE GENOMIC DNA]</scope>
    <source>
        <strain evidence="2 3">DSM 27194</strain>
    </source>
</reference>
<dbReference type="AlphaFoldDB" id="A0A427XLP1"/>
<sequence length="242" mass="26328">MSTHLITQLGQIYPPSFRTVVTRTAGFILVLGFPIVVVAAFTNHVPLSDLLGFLVAFAAVICGIFTVVWGLLCVLGGGGLFFSTVAAVMITTVGYAVRDGTSTTVTDADGQTHKRSFSHWWILLANTAFMVIVVMFATLGWLPTAPSAETNRTYPTEPVLQNLERMDQTALKQRRRNIEAVITTNLAALAHLETDSACDGPLASDSDIALLRSLVRKDLANLRTVADVYSKRFEQDVQPEKV</sequence>
<dbReference type="RefSeq" id="XP_028474895.1">
    <property type="nucleotide sequence ID" value="XM_028624727.1"/>
</dbReference>
<keyword evidence="1" id="KW-0812">Transmembrane</keyword>
<feature type="transmembrane region" description="Helical" evidence="1">
    <location>
        <begin position="79"/>
        <end position="97"/>
    </location>
</feature>